<dbReference type="InterPro" id="IPR012677">
    <property type="entry name" value="Nucleotide-bd_a/b_plait_sf"/>
</dbReference>
<feature type="domain" description="RRM" evidence="3">
    <location>
        <begin position="165"/>
        <end position="240"/>
    </location>
</feature>
<keyword evidence="1" id="KW-0694">RNA-binding</keyword>
<evidence type="ECO:0000256" key="1">
    <source>
        <dbReference type="PROSITE-ProRule" id="PRU00176"/>
    </source>
</evidence>
<evidence type="ECO:0000259" key="3">
    <source>
        <dbReference type="PROSITE" id="PS50102"/>
    </source>
</evidence>
<feature type="compositionally biased region" description="Low complexity" evidence="2">
    <location>
        <begin position="49"/>
        <end position="69"/>
    </location>
</feature>
<evidence type="ECO:0000256" key="2">
    <source>
        <dbReference type="SAM" id="MobiDB-lite"/>
    </source>
</evidence>
<protein>
    <recommendedName>
        <fullName evidence="3">RRM domain-containing protein</fullName>
    </recommendedName>
</protein>
<dbReference type="SMART" id="SM00360">
    <property type="entry name" value="RRM"/>
    <property type="match status" value="1"/>
</dbReference>
<reference evidence="5" key="3">
    <citation type="submission" date="2018-10" db="EMBL/GenBank/DDBJ databases">
        <authorList>
            <person name="Hovde B."/>
            <person name="Zhang X."/>
        </authorList>
    </citation>
    <scope>NUCLEOTIDE SEQUENCE [LARGE SCALE GENOMIC DNA]</scope>
    <source>
        <strain evidence="5">UTEX 25</strain>
    </source>
</reference>
<dbReference type="Proteomes" id="UP000279271">
    <property type="component" value="Unassembled WGS sequence"/>
</dbReference>
<evidence type="ECO:0000313" key="4">
    <source>
        <dbReference type="EMBL" id="JAT73917.1"/>
    </source>
</evidence>
<dbReference type="AlphaFoldDB" id="A0A1D2A405"/>
<gene>
    <name evidence="5" type="ORF">APUTEX25_002364</name>
    <name evidence="4" type="ORF">g.6067</name>
</gene>
<reference evidence="6" key="2">
    <citation type="journal article" date="2018" name="Algal Res.">
        <title>Characterization of plant carbon substrate utilization by Auxenochlorella protothecoides.</title>
        <authorList>
            <person name="Vogler B.W."/>
            <person name="Starkenburg S.R."/>
            <person name="Sudasinghe N."/>
            <person name="Schambach J.Y."/>
            <person name="Rollin J.A."/>
            <person name="Pattathil S."/>
            <person name="Barry A.N."/>
        </authorList>
    </citation>
    <scope>NUCLEOTIDE SEQUENCE [LARGE SCALE GENOMIC DNA]</scope>
    <source>
        <strain evidence="6">UTEX 25</strain>
    </source>
</reference>
<feature type="compositionally biased region" description="Low complexity" evidence="2">
    <location>
        <begin position="81"/>
        <end position="112"/>
    </location>
</feature>
<dbReference type="PROSITE" id="PS50102">
    <property type="entry name" value="RRM"/>
    <property type="match status" value="1"/>
</dbReference>
<sequence>MAPPKSAAELALERKYEAIRMKKQGGASTGAPDAPQAQPPSNPGRDAALRALQSQQRAAPAAAQPTPARKLARLDGGAGDAAGQRPQPRAAPVPRSYPGVATAGRAAAQAQPPARPLPPSRRVPFFHDGPQGRADHDRHADGQDPPSRNTSDRPGTMDAPAPSGATLFVGDLPMHWTRAHLHEFFEQHAEVVETRVIGVQGYGFVTFARVEDGCSLMEVASSSPLIAPDGTVLRVNWARGAMPEWKKGQGPGGAPVEHPRVREARAAAQEVVSAIDDEALAEANLHAPVPQRPLVCYDDI</sequence>
<evidence type="ECO:0000313" key="6">
    <source>
        <dbReference type="Proteomes" id="UP000279271"/>
    </source>
</evidence>
<dbReference type="EMBL" id="QOKY01000130">
    <property type="protein sequence ID" value="RMZ57132.1"/>
    <property type="molecule type" value="Genomic_DNA"/>
</dbReference>
<dbReference type="InterPro" id="IPR000504">
    <property type="entry name" value="RRM_dom"/>
</dbReference>
<dbReference type="InterPro" id="IPR035979">
    <property type="entry name" value="RBD_domain_sf"/>
</dbReference>
<dbReference type="GO" id="GO:0003723">
    <property type="term" value="F:RNA binding"/>
    <property type="evidence" value="ECO:0007669"/>
    <property type="project" value="UniProtKB-UniRule"/>
</dbReference>
<organism evidence="4">
    <name type="scientific">Auxenochlorella protothecoides</name>
    <name type="common">Green microalga</name>
    <name type="synonym">Chlorella protothecoides</name>
    <dbReference type="NCBI Taxonomy" id="3075"/>
    <lineage>
        <taxon>Eukaryota</taxon>
        <taxon>Viridiplantae</taxon>
        <taxon>Chlorophyta</taxon>
        <taxon>core chlorophytes</taxon>
        <taxon>Trebouxiophyceae</taxon>
        <taxon>Chlorellales</taxon>
        <taxon>Chlorellaceae</taxon>
        <taxon>Auxenochlorella</taxon>
    </lineage>
</organism>
<feature type="region of interest" description="Disordered" evidence="2">
    <location>
        <begin position="18"/>
        <end position="166"/>
    </location>
</feature>
<dbReference type="SUPFAM" id="SSF54928">
    <property type="entry name" value="RNA-binding domain, RBD"/>
    <property type="match status" value="1"/>
</dbReference>
<dbReference type="Gene3D" id="3.30.70.330">
    <property type="match status" value="1"/>
</dbReference>
<dbReference type="EMBL" id="GDKF01004705">
    <property type="protein sequence ID" value="JAT73917.1"/>
    <property type="molecule type" value="Transcribed_RNA"/>
</dbReference>
<proteinExistence type="predicted"/>
<dbReference type="Pfam" id="PF00076">
    <property type="entry name" value="RRM_1"/>
    <property type="match status" value="1"/>
</dbReference>
<accession>A0A1D2A405</accession>
<feature type="compositionally biased region" description="Basic and acidic residues" evidence="2">
    <location>
        <begin position="133"/>
        <end position="142"/>
    </location>
</feature>
<evidence type="ECO:0000313" key="5">
    <source>
        <dbReference type="EMBL" id="RMZ57132.1"/>
    </source>
</evidence>
<name>A0A1D2A405_AUXPR</name>
<reference evidence="5" key="4">
    <citation type="submission" date="2018-11" db="EMBL/GenBank/DDBJ databases">
        <title>Characterization of plant carbon substrate utilization by Auxenochlorella protothecoides.</title>
        <authorList>
            <person name="Vogler B.W."/>
            <person name="Starkenburg S.R."/>
            <person name="Sudasinghe N."/>
            <person name="Schambach J.Y."/>
            <person name="Rollin J.A."/>
            <person name="Pattathil S."/>
            <person name="Barry A.N."/>
        </authorList>
    </citation>
    <scope>NUCLEOTIDE SEQUENCE [LARGE SCALE GENOMIC DNA]</scope>
    <source>
        <strain evidence="5">UTEX 25</strain>
    </source>
</reference>
<reference evidence="4" key="1">
    <citation type="submission" date="2015-08" db="EMBL/GenBank/DDBJ databases">
        <authorList>
            <person name="Babu N.S."/>
            <person name="Beckwith C.J."/>
            <person name="Beseler K.G."/>
            <person name="Brison A."/>
            <person name="Carone J.V."/>
            <person name="Caskin T.P."/>
            <person name="Diamond M."/>
            <person name="Durham M.E."/>
            <person name="Foxe J.M."/>
            <person name="Go M."/>
            <person name="Henderson B.A."/>
            <person name="Jones I.B."/>
            <person name="McGettigan J.A."/>
            <person name="Micheletti S.J."/>
            <person name="Nasrallah M.E."/>
            <person name="Ortiz D."/>
            <person name="Piller C.R."/>
            <person name="Privatt S.R."/>
            <person name="Schneider S.L."/>
            <person name="Sharp S."/>
            <person name="Smith T.C."/>
            <person name="Stanton J.D."/>
            <person name="Ullery H.E."/>
            <person name="Wilson R.J."/>
            <person name="Serrano M.G."/>
            <person name="Buck G."/>
            <person name="Lee V."/>
            <person name="Wang Y."/>
            <person name="Carvalho R."/>
            <person name="Voegtly L."/>
            <person name="Shi R."/>
            <person name="Duckworth R."/>
            <person name="Johnson A."/>
            <person name="Loviza R."/>
            <person name="Walstead R."/>
            <person name="Shah Z."/>
            <person name="Kiflezghi M."/>
            <person name="Wade K."/>
            <person name="Ball S.L."/>
            <person name="Bradley K.W."/>
            <person name="Asai D.J."/>
            <person name="Bowman C.A."/>
            <person name="Russell D.A."/>
            <person name="Pope W.H."/>
            <person name="Jacobs-Sera D."/>
            <person name="Hendrix R.W."/>
            <person name="Hatfull G.F."/>
        </authorList>
    </citation>
    <scope>NUCLEOTIDE SEQUENCE</scope>
</reference>